<sequence length="88" mass="9505">MATGWANDGAVQDQIDATVNDAIQRARRQLPSGPSLLRCEECDAPIPEARRKAVPGVRLCVNCQAAFDETRVAAAGINRRGSKDSQLR</sequence>
<dbReference type="PROSITE" id="PS51128">
    <property type="entry name" value="ZF_DKSA_2"/>
    <property type="match status" value="1"/>
</dbReference>
<evidence type="ECO:0000256" key="3">
    <source>
        <dbReference type="ARBA" id="ARBA00022833"/>
    </source>
</evidence>
<reference evidence="6 7" key="1">
    <citation type="journal article" date="2012" name="J. Bacteriol.">
        <title>Complete Genome Sequence of the BTEX-Degrading Bacterium Pseudoxanthomonas spadix BD-a59.</title>
        <authorList>
            <person name="Lee S.H."/>
            <person name="Jin H.M."/>
            <person name="Lee H.J."/>
            <person name="Kim J.M."/>
            <person name="Jeon C.O."/>
        </authorList>
    </citation>
    <scope>NUCLEOTIDE SEQUENCE [LARGE SCALE GENOMIC DNA]</scope>
    <source>
        <strain evidence="6 7">BD-a59</strain>
    </source>
</reference>
<dbReference type="STRING" id="1045855.DSC_09685"/>
<dbReference type="InterPro" id="IPR020460">
    <property type="entry name" value="Znf_C4-type_bac"/>
</dbReference>
<accession>G7UN81</accession>
<dbReference type="HOGENOM" id="CLU_158637_0_1_6"/>
<dbReference type="Gene3D" id="1.20.120.910">
    <property type="entry name" value="DksA, coiled-coil domain"/>
    <property type="match status" value="1"/>
</dbReference>
<organism evidence="6 7">
    <name type="scientific">Pseudoxanthomonas spadix (strain BD-a59)</name>
    <dbReference type="NCBI Taxonomy" id="1045855"/>
    <lineage>
        <taxon>Bacteria</taxon>
        <taxon>Pseudomonadati</taxon>
        <taxon>Pseudomonadota</taxon>
        <taxon>Gammaproteobacteria</taxon>
        <taxon>Lysobacterales</taxon>
        <taxon>Lysobacteraceae</taxon>
        <taxon>Pseudoxanthomonas</taxon>
    </lineage>
</organism>
<dbReference type="GO" id="GO:1900378">
    <property type="term" value="P:positive regulation of secondary metabolite biosynthetic process"/>
    <property type="evidence" value="ECO:0007669"/>
    <property type="project" value="TreeGrafter"/>
</dbReference>
<keyword evidence="3" id="KW-0862">Zinc</keyword>
<feature type="domain" description="Zinc finger DksA/TraR C4-type" evidence="5">
    <location>
        <begin position="38"/>
        <end position="67"/>
    </location>
</feature>
<dbReference type="KEGG" id="psd:DSC_09685"/>
<evidence type="ECO:0000313" key="6">
    <source>
        <dbReference type="EMBL" id="AER56585.1"/>
    </source>
</evidence>
<protein>
    <recommendedName>
        <fullName evidence="5">Zinc finger DksA/TraR C4-type domain-containing protein</fullName>
    </recommendedName>
</protein>
<dbReference type="AlphaFoldDB" id="G7UN81"/>
<dbReference type="PANTHER" id="PTHR38777">
    <property type="entry name" value="FELS-2 PROPHAGE PROTEIN"/>
    <property type="match status" value="1"/>
</dbReference>
<dbReference type="InterPro" id="IPR020458">
    <property type="entry name" value="Znf_DskA_TraR_CS"/>
</dbReference>
<gene>
    <name evidence="6" type="ordered locus">DSC_09685</name>
</gene>
<dbReference type="PRINTS" id="PR00618">
    <property type="entry name" value="DKSAZNFINGER"/>
</dbReference>
<name>G7UN81_PSEUP</name>
<evidence type="ECO:0000259" key="5">
    <source>
        <dbReference type="Pfam" id="PF01258"/>
    </source>
</evidence>
<keyword evidence="1" id="KW-0479">Metal-binding</keyword>
<dbReference type="NCBIfam" id="NF008243">
    <property type="entry name" value="PRK11019.1"/>
    <property type="match status" value="1"/>
</dbReference>
<dbReference type="Pfam" id="PF01258">
    <property type="entry name" value="zf-dskA_traR"/>
    <property type="match status" value="1"/>
</dbReference>
<proteinExistence type="predicted"/>
<dbReference type="SUPFAM" id="SSF57716">
    <property type="entry name" value="Glucocorticoid receptor-like (DNA-binding domain)"/>
    <property type="match status" value="1"/>
</dbReference>
<evidence type="ECO:0000313" key="7">
    <source>
        <dbReference type="Proteomes" id="UP000005870"/>
    </source>
</evidence>
<dbReference type="eggNOG" id="COG1734">
    <property type="taxonomic scope" value="Bacteria"/>
</dbReference>
<keyword evidence="2" id="KW-0863">Zinc-finger</keyword>
<dbReference type="GO" id="GO:0008270">
    <property type="term" value="F:zinc ion binding"/>
    <property type="evidence" value="ECO:0007669"/>
    <property type="project" value="UniProtKB-KW"/>
</dbReference>
<dbReference type="EMBL" id="CP003093">
    <property type="protein sequence ID" value="AER56585.1"/>
    <property type="molecule type" value="Genomic_DNA"/>
</dbReference>
<dbReference type="PANTHER" id="PTHR38777:SF1">
    <property type="entry name" value="DNAK SUPPRESSOR PROTEIN"/>
    <property type="match status" value="1"/>
</dbReference>
<evidence type="ECO:0000256" key="4">
    <source>
        <dbReference type="PROSITE-ProRule" id="PRU00510"/>
    </source>
</evidence>
<dbReference type="Proteomes" id="UP000005870">
    <property type="component" value="Chromosome"/>
</dbReference>
<dbReference type="InterPro" id="IPR012783">
    <property type="entry name" value="Znf_C4_TraR"/>
</dbReference>
<dbReference type="OrthoDB" id="962301at2"/>
<dbReference type="RefSeq" id="WP_014160761.1">
    <property type="nucleotide sequence ID" value="NC_016147.2"/>
</dbReference>
<feature type="zinc finger region" description="dksA C4-type" evidence="4">
    <location>
        <begin position="39"/>
        <end position="63"/>
    </location>
</feature>
<dbReference type="PROSITE" id="PS01102">
    <property type="entry name" value="ZF_DKSA_1"/>
    <property type="match status" value="1"/>
</dbReference>
<evidence type="ECO:0000256" key="1">
    <source>
        <dbReference type="ARBA" id="ARBA00022723"/>
    </source>
</evidence>
<dbReference type="InterPro" id="IPR000962">
    <property type="entry name" value="Znf_DskA_TraR"/>
</dbReference>
<evidence type="ECO:0000256" key="2">
    <source>
        <dbReference type="ARBA" id="ARBA00022771"/>
    </source>
</evidence>
<dbReference type="NCBIfam" id="TIGR02419">
    <property type="entry name" value="C4_traR_proteo"/>
    <property type="match status" value="1"/>
</dbReference>
<keyword evidence="7" id="KW-1185">Reference proteome</keyword>